<comment type="caution">
    <text evidence="1">The sequence shown here is derived from an EMBL/GenBank/DDBJ whole genome shotgun (WGS) entry which is preliminary data.</text>
</comment>
<dbReference type="OrthoDB" id="1246837at2759"/>
<reference evidence="1 2" key="1">
    <citation type="submission" date="2019-05" db="EMBL/GenBank/DDBJ databases">
        <title>Mikania micrantha, genome provides insights into the molecular mechanism of rapid growth.</title>
        <authorList>
            <person name="Liu B."/>
        </authorList>
    </citation>
    <scope>NUCLEOTIDE SEQUENCE [LARGE SCALE GENOMIC DNA]</scope>
    <source>
        <strain evidence="1">NLD-2019</strain>
        <tissue evidence="1">Leaf</tissue>
    </source>
</reference>
<dbReference type="AlphaFoldDB" id="A0A5N6NJ02"/>
<dbReference type="EMBL" id="SZYD01000011">
    <property type="protein sequence ID" value="KAD4889032.1"/>
    <property type="molecule type" value="Genomic_DNA"/>
</dbReference>
<sequence>MSGGLNYGYDNYQYRWNNSSPQYVHRDPIITYDVPLSHNDHLVFNENPVVLEEEHLRVNYKPTHVERDEQYFVPANNSHRHHDHSTGPRKVHFVEHEEKVTKSVDSFGNHKVYKESVDTEADGFIKLKHKNFESSKTRTFDSFY</sequence>
<proteinExistence type="predicted"/>
<gene>
    <name evidence="1" type="ORF">E3N88_21105</name>
</gene>
<keyword evidence="2" id="KW-1185">Reference proteome</keyword>
<accession>A0A5N6NJ02</accession>
<dbReference type="PANTHER" id="PTHR38224:SF1">
    <property type="entry name" value="PHLOEM SPECIFIC PROTEIN"/>
    <property type="match status" value="1"/>
</dbReference>
<evidence type="ECO:0000313" key="2">
    <source>
        <dbReference type="Proteomes" id="UP000326396"/>
    </source>
</evidence>
<evidence type="ECO:0000313" key="1">
    <source>
        <dbReference type="EMBL" id="KAD4889032.1"/>
    </source>
</evidence>
<organism evidence="1 2">
    <name type="scientific">Mikania micrantha</name>
    <name type="common">bitter vine</name>
    <dbReference type="NCBI Taxonomy" id="192012"/>
    <lineage>
        <taxon>Eukaryota</taxon>
        <taxon>Viridiplantae</taxon>
        <taxon>Streptophyta</taxon>
        <taxon>Embryophyta</taxon>
        <taxon>Tracheophyta</taxon>
        <taxon>Spermatophyta</taxon>
        <taxon>Magnoliopsida</taxon>
        <taxon>eudicotyledons</taxon>
        <taxon>Gunneridae</taxon>
        <taxon>Pentapetalae</taxon>
        <taxon>asterids</taxon>
        <taxon>campanulids</taxon>
        <taxon>Asterales</taxon>
        <taxon>Asteraceae</taxon>
        <taxon>Asteroideae</taxon>
        <taxon>Heliantheae alliance</taxon>
        <taxon>Eupatorieae</taxon>
        <taxon>Mikania</taxon>
    </lineage>
</organism>
<dbReference type="Proteomes" id="UP000326396">
    <property type="component" value="Linkage Group LG19"/>
</dbReference>
<dbReference type="PANTHER" id="PTHR38224">
    <property type="entry name" value="PHLOEM SPECIFIC PROTEIN"/>
    <property type="match status" value="1"/>
</dbReference>
<protein>
    <submittedName>
        <fullName evidence="1">Uncharacterized protein</fullName>
    </submittedName>
</protein>
<name>A0A5N6NJ02_9ASTR</name>